<dbReference type="OrthoDB" id="9181370at2"/>
<dbReference type="PANTHER" id="PTHR38687">
    <property type="entry name" value="CELL DIVISION PROTEIN DEDD-RELATED"/>
    <property type="match status" value="1"/>
</dbReference>
<dbReference type="EMBL" id="SHKP01000006">
    <property type="protein sequence ID" value="RZT98130.1"/>
    <property type="molecule type" value="Genomic_DNA"/>
</dbReference>
<keyword evidence="2" id="KW-0812">Transmembrane</keyword>
<dbReference type="InterPro" id="IPR052521">
    <property type="entry name" value="Cell_div_SPOR-domain"/>
</dbReference>
<dbReference type="RefSeq" id="WP_130432592.1">
    <property type="nucleotide sequence ID" value="NZ_SHKP01000006.1"/>
</dbReference>
<evidence type="ECO:0000256" key="2">
    <source>
        <dbReference type="SAM" id="Phobius"/>
    </source>
</evidence>
<evidence type="ECO:0000259" key="3">
    <source>
        <dbReference type="PROSITE" id="PS51724"/>
    </source>
</evidence>
<feature type="compositionally biased region" description="Low complexity" evidence="1">
    <location>
        <begin position="78"/>
        <end position="113"/>
    </location>
</feature>
<accession>A0A4Q7VP05</accession>
<dbReference type="Proteomes" id="UP000293671">
    <property type="component" value="Unassembled WGS sequence"/>
</dbReference>
<feature type="compositionally biased region" description="Basic and acidic residues" evidence="1">
    <location>
        <begin position="130"/>
        <end position="149"/>
    </location>
</feature>
<evidence type="ECO:0000313" key="5">
    <source>
        <dbReference type="Proteomes" id="UP000293671"/>
    </source>
</evidence>
<name>A0A4Q7VP05_9BURK</name>
<dbReference type="SUPFAM" id="SSF110997">
    <property type="entry name" value="Sporulation related repeat"/>
    <property type="match status" value="1"/>
</dbReference>
<evidence type="ECO:0000313" key="4">
    <source>
        <dbReference type="EMBL" id="RZT98130.1"/>
    </source>
</evidence>
<dbReference type="InterPro" id="IPR036680">
    <property type="entry name" value="SPOR-like_sf"/>
</dbReference>
<reference evidence="4 5" key="1">
    <citation type="submission" date="2019-02" db="EMBL/GenBank/DDBJ databases">
        <title>Genomic Encyclopedia of Type Strains, Phase IV (KMG-IV): sequencing the most valuable type-strain genomes for metagenomic binning, comparative biology and taxonomic classification.</title>
        <authorList>
            <person name="Goeker M."/>
        </authorList>
    </citation>
    <scope>NUCLEOTIDE SEQUENCE [LARGE SCALE GENOMIC DNA]</scope>
    <source>
        <strain evidence="4 5">DSM 19570</strain>
    </source>
</reference>
<dbReference type="AlphaFoldDB" id="A0A4Q7VP05"/>
<comment type="caution">
    <text evidence="4">The sequence shown here is derived from an EMBL/GenBank/DDBJ whole genome shotgun (WGS) entry which is preliminary data.</text>
</comment>
<protein>
    <submittedName>
        <fullName evidence="4">DedD protein</fullName>
    </submittedName>
</protein>
<dbReference type="GO" id="GO:0030428">
    <property type="term" value="C:cell septum"/>
    <property type="evidence" value="ECO:0007669"/>
    <property type="project" value="TreeGrafter"/>
</dbReference>
<dbReference type="PROSITE" id="PS51724">
    <property type="entry name" value="SPOR"/>
    <property type="match status" value="1"/>
</dbReference>
<dbReference type="GO" id="GO:0042834">
    <property type="term" value="F:peptidoglycan binding"/>
    <property type="evidence" value="ECO:0007669"/>
    <property type="project" value="InterPro"/>
</dbReference>
<proteinExistence type="predicted"/>
<gene>
    <name evidence="4" type="ORF">EV670_2536</name>
</gene>
<evidence type="ECO:0000256" key="1">
    <source>
        <dbReference type="SAM" id="MobiDB-lite"/>
    </source>
</evidence>
<dbReference type="Pfam" id="PF05036">
    <property type="entry name" value="SPOR"/>
    <property type="match status" value="1"/>
</dbReference>
<organism evidence="4 5">
    <name type="scientific">Rivibacter subsaxonicus</name>
    <dbReference type="NCBI Taxonomy" id="457575"/>
    <lineage>
        <taxon>Bacteria</taxon>
        <taxon>Pseudomonadati</taxon>
        <taxon>Pseudomonadota</taxon>
        <taxon>Betaproteobacteria</taxon>
        <taxon>Burkholderiales</taxon>
        <taxon>Rivibacter</taxon>
    </lineage>
</organism>
<sequence length="250" mass="25437">MGLLSFFKRKPATDQGSAEDVQRARTRARQRLIGAAVLVALAVIGLPLLLDTAPRPVAADLPIEIPRKEAVPPLVAPNATAPRAATPAARATASAPSAGADDAAVAKAAAARAELPPESREVAPSPPKPAAKDEPKPAAKPVVKDEPKAAAKPAPSSDGARAASLLAGNEVAAGEGRYVVQVGAFAESAGAREARAKVEKLGLKTYTQVVETKEGKRIRVRVGPYAARADADKAAAQLRASGLGAAVLTL</sequence>
<dbReference type="GO" id="GO:0032153">
    <property type="term" value="C:cell division site"/>
    <property type="evidence" value="ECO:0007669"/>
    <property type="project" value="TreeGrafter"/>
</dbReference>
<dbReference type="InterPro" id="IPR007730">
    <property type="entry name" value="SPOR-like_dom"/>
</dbReference>
<feature type="domain" description="SPOR" evidence="3">
    <location>
        <begin position="172"/>
        <end position="250"/>
    </location>
</feature>
<feature type="transmembrane region" description="Helical" evidence="2">
    <location>
        <begin position="32"/>
        <end position="50"/>
    </location>
</feature>
<dbReference type="GO" id="GO:0032506">
    <property type="term" value="P:cytokinetic process"/>
    <property type="evidence" value="ECO:0007669"/>
    <property type="project" value="TreeGrafter"/>
</dbReference>
<dbReference type="PANTHER" id="PTHR38687:SF1">
    <property type="entry name" value="CELL DIVISION PROTEIN DEDD"/>
    <property type="match status" value="1"/>
</dbReference>
<dbReference type="Gene3D" id="3.30.70.1070">
    <property type="entry name" value="Sporulation related repeat"/>
    <property type="match status" value="1"/>
</dbReference>
<feature type="region of interest" description="Disordered" evidence="1">
    <location>
        <begin position="78"/>
        <end position="161"/>
    </location>
</feature>
<keyword evidence="2" id="KW-1133">Transmembrane helix</keyword>
<keyword evidence="5" id="KW-1185">Reference proteome</keyword>
<keyword evidence="2" id="KW-0472">Membrane</keyword>